<dbReference type="PANTHER" id="PTHR10091">
    <property type="entry name" value="ALDOSE-1-EPIMERASE"/>
    <property type="match status" value="1"/>
</dbReference>
<evidence type="ECO:0000256" key="9">
    <source>
        <dbReference type="ARBA" id="ARBA00023235"/>
    </source>
</evidence>
<dbReference type="NCBIfam" id="NF008277">
    <property type="entry name" value="PRK11055.1"/>
    <property type="match status" value="1"/>
</dbReference>
<comment type="similarity">
    <text evidence="4 11">Belongs to the aldose epimerase family.</text>
</comment>
<keyword evidence="9 11" id="KW-0413">Isomerase</keyword>
<dbReference type="InterPro" id="IPR014718">
    <property type="entry name" value="GH-type_carb-bd"/>
</dbReference>
<keyword evidence="8" id="KW-0106">Calcium</keyword>
<dbReference type="InterPro" id="IPR018052">
    <property type="entry name" value="Ald1_epimerase_CS"/>
</dbReference>
<dbReference type="CDD" id="cd09019">
    <property type="entry name" value="galactose_mutarotase_like"/>
    <property type="match status" value="1"/>
</dbReference>
<dbReference type="EMBL" id="JAVTTP010000001">
    <property type="protein sequence ID" value="MDT7828255.1"/>
    <property type="molecule type" value="Genomic_DNA"/>
</dbReference>
<dbReference type="RefSeq" id="WP_314013478.1">
    <property type="nucleotide sequence ID" value="NZ_JAVTTP010000001.1"/>
</dbReference>
<evidence type="ECO:0000256" key="12">
    <source>
        <dbReference type="SAM" id="MobiDB-lite"/>
    </source>
</evidence>
<organism evidence="13 14">
    <name type="scientific">Pricia mediterranea</name>
    <dbReference type="NCBI Taxonomy" id="3076079"/>
    <lineage>
        <taxon>Bacteria</taxon>
        <taxon>Pseudomonadati</taxon>
        <taxon>Bacteroidota</taxon>
        <taxon>Flavobacteriia</taxon>
        <taxon>Flavobacteriales</taxon>
        <taxon>Flavobacteriaceae</taxon>
        <taxon>Pricia</taxon>
    </lineage>
</organism>
<proteinExistence type="inferred from homology"/>
<dbReference type="EC" id="5.1.3.3" evidence="6 11"/>
<evidence type="ECO:0000256" key="8">
    <source>
        <dbReference type="ARBA" id="ARBA00022837"/>
    </source>
</evidence>
<dbReference type="PROSITE" id="PS51257">
    <property type="entry name" value="PROKAR_LIPOPROTEIN"/>
    <property type="match status" value="1"/>
</dbReference>
<evidence type="ECO:0000256" key="11">
    <source>
        <dbReference type="PIRNR" id="PIRNR005096"/>
    </source>
</evidence>
<evidence type="ECO:0000256" key="10">
    <source>
        <dbReference type="ARBA" id="ARBA00023277"/>
    </source>
</evidence>
<dbReference type="Pfam" id="PF01263">
    <property type="entry name" value="Aldose_epim"/>
    <property type="match status" value="1"/>
</dbReference>
<dbReference type="InterPro" id="IPR008183">
    <property type="entry name" value="Aldose_1/G6P_1-epimerase"/>
</dbReference>
<accession>A0ABU3L3Q3</accession>
<dbReference type="PROSITE" id="PS00545">
    <property type="entry name" value="ALDOSE_1_EPIMERASE"/>
    <property type="match status" value="1"/>
</dbReference>
<evidence type="ECO:0000313" key="14">
    <source>
        <dbReference type="Proteomes" id="UP001250656"/>
    </source>
</evidence>
<dbReference type="Proteomes" id="UP001250656">
    <property type="component" value="Unassembled WGS sequence"/>
</dbReference>
<dbReference type="InterPro" id="IPR015443">
    <property type="entry name" value="Aldose_1-epimerase"/>
</dbReference>
<evidence type="ECO:0000313" key="13">
    <source>
        <dbReference type="EMBL" id="MDT7828255.1"/>
    </source>
</evidence>
<dbReference type="InterPro" id="IPR011013">
    <property type="entry name" value="Gal_mutarotase_sf_dom"/>
</dbReference>
<evidence type="ECO:0000256" key="4">
    <source>
        <dbReference type="ARBA" id="ARBA00006206"/>
    </source>
</evidence>
<evidence type="ECO:0000256" key="3">
    <source>
        <dbReference type="ARBA" id="ARBA00005028"/>
    </source>
</evidence>
<keyword evidence="14" id="KW-1185">Reference proteome</keyword>
<protein>
    <recommendedName>
        <fullName evidence="7 11">Aldose 1-epimerase</fullName>
        <ecNumber evidence="6 11">5.1.3.3</ecNumber>
    </recommendedName>
</protein>
<evidence type="ECO:0000256" key="1">
    <source>
        <dbReference type="ARBA" id="ARBA00001614"/>
    </source>
</evidence>
<comment type="cofactor">
    <cofactor evidence="2">
        <name>Ca(2+)</name>
        <dbReference type="ChEBI" id="CHEBI:29108"/>
    </cofactor>
</comment>
<reference evidence="13 14" key="1">
    <citation type="submission" date="2023-09" db="EMBL/GenBank/DDBJ databases">
        <title>Novel taxa isolated from Blanes Bay.</title>
        <authorList>
            <person name="Rey-Velasco X."/>
            <person name="Lucena T."/>
        </authorList>
    </citation>
    <scope>NUCLEOTIDE SEQUENCE [LARGE SCALE GENOMIC DNA]</scope>
    <source>
        <strain evidence="13 14">S334</strain>
    </source>
</reference>
<feature type="compositionally biased region" description="Basic and acidic residues" evidence="12">
    <location>
        <begin position="26"/>
        <end position="40"/>
    </location>
</feature>
<comment type="subunit">
    <text evidence="5">Monomer.</text>
</comment>
<dbReference type="SUPFAM" id="SSF74650">
    <property type="entry name" value="Galactose mutarotase-like"/>
    <property type="match status" value="1"/>
</dbReference>
<evidence type="ECO:0000256" key="7">
    <source>
        <dbReference type="ARBA" id="ARBA00014165"/>
    </source>
</evidence>
<dbReference type="Gene3D" id="2.70.98.10">
    <property type="match status" value="1"/>
</dbReference>
<evidence type="ECO:0000256" key="5">
    <source>
        <dbReference type="ARBA" id="ARBA00011245"/>
    </source>
</evidence>
<dbReference type="InterPro" id="IPR047215">
    <property type="entry name" value="Galactose_mutarotase-like"/>
</dbReference>
<dbReference type="PIRSF" id="PIRSF005096">
    <property type="entry name" value="GALM"/>
    <property type="match status" value="1"/>
</dbReference>
<comment type="pathway">
    <text evidence="3 11">Carbohydrate metabolism; hexose metabolism.</text>
</comment>
<dbReference type="GO" id="GO:0016853">
    <property type="term" value="F:isomerase activity"/>
    <property type="evidence" value="ECO:0007669"/>
    <property type="project" value="UniProtKB-KW"/>
</dbReference>
<feature type="region of interest" description="Disordered" evidence="12">
    <location>
        <begin position="26"/>
        <end position="51"/>
    </location>
</feature>
<sequence length="393" mass="43699">MGRKTLYIIASFAVAIIFTSCKETKKSDNMNDETASKSEKPIQTNLQESDFETEIDGKPVRLYWLKKDDLTMAMTNYGARIVGLWTPDKNGDLTDVVIGRSSAQAYVDGPESYFGATIGRVGNRIAQGKFEVDGREYSIEPNNNENALHGGEHGFQDKVWDANQPNGYTLELRYTSPDGEEGFPGELEAKATYSLIDDHTLKIEYEATTDKPTVINLTNHAYFNLNGEGSGSILDHRIQIYADKFTPVDEGLIPIGELREVAGTPFDFTSPHTIGERIDADNEQLGFGGGYDHNFVLGSKREKGMNHAAKVIGDKSGIIMDVFTEEPGVQFYTGNFMASENTLKSGAKDDKRSAFCLETQHFPDAPNQPKFPSIELRPEDTYRTVTEYQFSTE</sequence>
<dbReference type="PANTHER" id="PTHR10091:SF0">
    <property type="entry name" value="GALACTOSE MUTAROTASE"/>
    <property type="match status" value="1"/>
</dbReference>
<comment type="caution">
    <text evidence="13">The sequence shown here is derived from an EMBL/GenBank/DDBJ whole genome shotgun (WGS) entry which is preliminary data.</text>
</comment>
<name>A0ABU3L3Q3_9FLAO</name>
<keyword evidence="10 11" id="KW-0119">Carbohydrate metabolism</keyword>
<comment type="catalytic activity">
    <reaction evidence="1 11">
        <text>alpha-D-glucose = beta-D-glucose</text>
        <dbReference type="Rhea" id="RHEA:10264"/>
        <dbReference type="ChEBI" id="CHEBI:15903"/>
        <dbReference type="ChEBI" id="CHEBI:17925"/>
        <dbReference type="EC" id="5.1.3.3"/>
    </reaction>
</comment>
<evidence type="ECO:0000256" key="6">
    <source>
        <dbReference type="ARBA" id="ARBA00013185"/>
    </source>
</evidence>
<evidence type="ECO:0000256" key="2">
    <source>
        <dbReference type="ARBA" id="ARBA00001913"/>
    </source>
</evidence>
<gene>
    <name evidence="13" type="ORF">RQM65_06230</name>
</gene>